<name>A0A383D773_9ZZZZ</name>
<evidence type="ECO:0000313" key="1">
    <source>
        <dbReference type="EMBL" id="SVE40332.1"/>
    </source>
</evidence>
<sequence>MGHTIHWSEALEIAKELYNELYVDGEHSDMQKYKLEELIEALGGEPDEYIR</sequence>
<proteinExistence type="predicted"/>
<reference evidence="1" key="1">
    <citation type="submission" date="2018-05" db="EMBL/GenBank/DDBJ databases">
        <authorList>
            <person name="Lanie J.A."/>
            <person name="Ng W.-L."/>
            <person name="Kazmierczak K.M."/>
            <person name="Andrzejewski T.M."/>
            <person name="Davidsen T.M."/>
            <person name="Wayne K.J."/>
            <person name="Tettelin H."/>
            <person name="Glass J.I."/>
            <person name="Rusch D."/>
            <person name="Podicherti R."/>
            <person name="Tsui H.-C.T."/>
            <person name="Winkler M.E."/>
        </authorList>
    </citation>
    <scope>NUCLEOTIDE SEQUENCE</scope>
</reference>
<protein>
    <submittedName>
        <fullName evidence="1">Uncharacterized protein</fullName>
    </submittedName>
</protein>
<accession>A0A383D773</accession>
<gene>
    <name evidence="1" type="ORF">METZ01_LOCUS493186</name>
</gene>
<organism evidence="1">
    <name type="scientific">marine metagenome</name>
    <dbReference type="NCBI Taxonomy" id="408172"/>
    <lineage>
        <taxon>unclassified sequences</taxon>
        <taxon>metagenomes</taxon>
        <taxon>ecological metagenomes</taxon>
    </lineage>
</organism>
<dbReference type="EMBL" id="UINC01214895">
    <property type="protein sequence ID" value="SVE40332.1"/>
    <property type="molecule type" value="Genomic_DNA"/>
</dbReference>
<dbReference type="AlphaFoldDB" id="A0A383D773"/>